<evidence type="ECO:0000256" key="2">
    <source>
        <dbReference type="ARBA" id="ARBA00006939"/>
    </source>
</evidence>
<feature type="transmembrane region" description="Helical" evidence="6">
    <location>
        <begin position="170"/>
        <end position="191"/>
    </location>
</feature>
<reference evidence="8" key="1">
    <citation type="journal article" date="2019" name="Int. J. Syst. Evol. Microbiol.">
        <title>The Global Catalogue of Microorganisms (GCM) 10K type strain sequencing project: providing services to taxonomists for standard genome sequencing and annotation.</title>
        <authorList>
            <consortium name="The Broad Institute Genomics Platform"/>
            <consortium name="The Broad Institute Genome Sequencing Center for Infectious Disease"/>
            <person name="Wu L."/>
            <person name="Ma J."/>
        </authorList>
    </citation>
    <scope>NUCLEOTIDE SEQUENCE [LARGE SCALE GENOMIC DNA]</scope>
    <source>
        <strain evidence="8">CGMCC 1.15480</strain>
    </source>
</reference>
<feature type="region of interest" description="Disordered" evidence="5">
    <location>
        <begin position="88"/>
        <end position="108"/>
    </location>
</feature>
<comment type="similarity">
    <text evidence="2">Belongs to the ZIP transporter (TC 2.A.5) family.</text>
</comment>
<dbReference type="RefSeq" id="WP_188668964.1">
    <property type="nucleotide sequence ID" value="NZ_BMJI01000023.1"/>
</dbReference>
<gene>
    <name evidence="7" type="ORF">GCM10011512_27210</name>
</gene>
<dbReference type="PANTHER" id="PTHR11040">
    <property type="entry name" value="ZINC/IRON TRANSPORTER"/>
    <property type="match status" value="1"/>
</dbReference>
<feature type="transmembrane region" description="Helical" evidence="6">
    <location>
        <begin position="61"/>
        <end position="78"/>
    </location>
</feature>
<dbReference type="EMBL" id="BMJI01000023">
    <property type="protein sequence ID" value="GGC98841.1"/>
    <property type="molecule type" value="Genomic_DNA"/>
</dbReference>
<feature type="transmembrane region" description="Helical" evidence="6">
    <location>
        <begin position="30"/>
        <end position="49"/>
    </location>
</feature>
<feature type="transmembrane region" description="Helical" evidence="6">
    <location>
        <begin position="124"/>
        <end position="149"/>
    </location>
</feature>
<accession>A0ABQ1PKS8</accession>
<evidence type="ECO:0000256" key="1">
    <source>
        <dbReference type="ARBA" id="ARBA00004651"/>
    </source>
</evidence>
<protein>
    <submittedName>
        <fullName evidence="7">Membrane protein</fullName>
    </submittedName>
</protein>
<feature type="transmembrane region" description="Helical" evidence="6">
    <location>
        <begin position="197"/>
        <end position="215"/>
    </location>
</feature>
<dbReference type="PANTHER" id="PTHR11040:SF211">
    <property type="entry name" value="ZINC TRANSPORTER ZIP11"/>
    <property type="match status" value="1"/>
</dbReference>
<organism evidence="7 8">
    <name type="scientific">Tersicoccus solisilvae</name>
    <dbReference type="NCBI Taxonomy" id="1882339"/>
    <lineage>
        <taxon>Bacteria</taxon>
        <taxon>Bacillati</taxon>
        <taxon>Actinomycetota</taxon>
        <taxon>Actinomycetes</taxon>
        <taxon>Micrococcales</taxon>
        <taxon>Micrococcaceae</taxon>
        <taxon>Tersicoccus</taxon>
    </lineage>
</organism>
<sequence>MIDALLWGTVAASSLLIGAILGIVRSWPSALVGGVLAFGGGALIASVAFELAEEGIERGGPWPVGVGLAAGALSYYLANRLVSGEGLTPYRRRHPGRRSQDSRRQSGGTSLAVGAVLDGIPEQVVLGIGLAGGAGVSASLLVAIFVSNLPESIGSSSDMLASGSSRRRVIGLWVAVSVVCLASTVLGYLIADLATGGLRGLIDGFAAGALLVMLVDSLVPEAQQKSGNTAGLVTVLGFALAAFLSLVA</sequence>
<keyword evidence="4" id="KW-0862">Zinc</keyword>
<evidence type="ECO:0000256" key="5">
    <source>
        <dbReference type="SAM" id="MobiDB-lite"/>
    </source>
</evidence>
<keyword evidence="6" id="KW-1133">Transmembrane helix</keyword>
<keyword evidence="3" id="KW-1003">Cell membrane</keyword>
<keyword evidence="6" id="KW-0812">Transmembrane</keyword>
<comment type="subcellular location">
    <subcellularLocation>
        <location evidence="1">Cell membrane</location>
        <topology evidence="1">Multi-pass membrane protein</topology>
    </subcellularLocation>
</comment>
<name>A0ABQ1PKS8_9MICC</name>
<feature type="transmembrane region" description="Helical" evidence="6">
    <location>
        <begin position="5"/>
        <end position="24"/>
    </location>
</feature>
<evidence type="ECO:0000313" key="7">
    <source>
        <dbReference type="EMBL" id="GGC98841.1"/>
    </source>
</evidence>
<evidence type="ECO:0000256" key="6">
    <source>
        <dbReference type="SAM" id="Phobius"/>
    </source>
</evidence>
<comment type="caution">
    <text evidence="7">The sequence shown here is derived from an EMBL/GenBank/DDBJ whole genome shotgun (WGS) entry which is preliminary data.</text>
</comment>
<feature type="transmembrane region" description="Helical" evidence="6">
    <location>
        <begin position="227"/>
        <end position="247"/>
    </location>
</feature>
<dbReference type="Proteomes" id="UP000597761">
    <property type="component" value="Unassembled WGS sequence"/>
</dbReference>
<evidence type="ECO:0000256" key="3">
    <source>
        <dbReference type="ARBA" id="ARBA00022475"/>
    </source>
</evidence>
<keyword evidence="6" id="KW-0472">Membrane</keyword>
<evidence type="ECO:0000256" key="4">
    <source>
        <dbReference type="ARBA" id="ARBA00022833"/>
    </source>
</evidence>
<keyword evidence="8" id="KW-1185">Reference proteome</keyword>
<evidence type="ECO:0000313" key="8">
    <source>
        <dbReference type="Proteomes" id="UP000597761"/>
    </source>
</evidence>
<proteinExistence type="inferred from homology"/>